<protein>
    <recommendedName>
        <fullName evidence="6">G-protein coupled receptors family 2 profile 2 domain-containing protein</fullName>
    </recommendedName>
</protein>
<evidence type="ECO:0000256" key="2">
    <source>
        <dbReference type="ARBA" id="ARBA00022692"/>
    </source>
</evidence>
<dbReference type="CDD" id="cd15040">
    <property type="entry name" value="7tmB2_Adhesion"/>
    <property type="match status" value="1"/>
</dbReference>
<proteinExistence type="predicted"/>
<gene>
    <name evidence="7" type="ORF">J437_LFUL017980</name>
</gene>
<dbReference type="InterPro" id="IPR000832">
    <property type="entry name" value="GPCR_2_secretin-like"/>
</dbReference>
<dbReference type="GO" id="GO:0007166">
    <property type="term" value="P:cell surface receptor signaling pathway"/>
    <property type="evidence" value="ECO:0007669"/>
    <property type="project" value="InterPro"/>
</dbReference>
<dbReference type="Pfam" id="PF01825">
    <property type="entry name" value="GPS"/>
    <property type="match status" value="1"/>
</dbReference>
<evidence type="ECO:0000313" key="7">
    <source>
        <dbReference type="EMBL" id="KAG8236296.1"/>
    </source>
</evidence>
<evidence type="ECO:0000256" key="1">
    <source>
        <dbReference type="ARBA" id="ARBA00004141"/>
    </source>
</evidence>
<keyword evidence="8" id="KW-1185">Reference proteome</keyword>
<dbReference type="PRINTS" id="PR00249">
    <property type="entry name" value="GPCRSECRETIN"/>
</dbReference>
<feature type="domain" description="G-protein coupled receptors family 2 profile 2" evidence="6">
    <location>
        <begin position="1091"/>
        <end position="1348"/>
    </location>
</feature>
<comment type="caution">
    <text evidence="7">The sequence shown here is derived from an EMBL/GenBank/DDBJ whole genome shotgun (WGS) entry which is preliminary data.</text>
</comment>
<sequence length="1411" mass="157104">MELVQDGNVTVHFYNLDFLTTDEMLMKDAVHCAVSGGHQELIKKIPIENWEIVTKVILQQNPNVEVWRMPKITGGYSSQIVQTRTTYNVIYDVEGNLTCHDTLGKNLVSNTILLQPKDSASVLVKLQSNKPLPRIESILKDYVQCSSSTLKPRLMNYKNGTNSELSLRMIYSKSSAVPDEKVVTDVSEWSKFIASRWNFTVESVRGTRFCHLVKEGNFTWSMTAAGVTTTPKNYCLDVDGMPVPKRKCIGDYFQGVYWDSPPRQPPVCLDPFERSTLLKNLTNSLDRKNVLEELSNEISEGGNLSSVEIYFVSKALEKAAEEVSNGMGEISSIKTETIGRIVNSILHSGSEAVKSADESYGSSKLILEAVEKLLQASASPMPTPISLSHFSAFASVAGTGIRGFNYSVINGIGKMETLADPQHGPTIVTCTYNNGTNVSTIATYYNNGCLFSAANSDGRSSLGPVFGMKMFGGGGETSEEQQPVHLTIVFTIEKKNETLRCASWNPSIEGGWSTAGCYVLNIEDTALRCSCTLLKSVETFFTFIDSGELWKRTDERLAILPLRNNVGALLHLYIRKRRKIYGMEKKINCTAKRYEEEESIHFTKISEFSISFVHKVIIFSLSFSSDGEVQCRFGDTLNSNKCLLLVHNRAIVKLRAQNPMNIVEKLQKYTIKHDLKFNITKMPREKDPHIEIFLVSHYAKKEHLKFIEEVEQAFNDMSALYNFTLVDVTSNRLCLMHEEGGFLWPNTKLKHHATPINPCLDENGVPTPTRVCEGDHLKGMYWGQVPERPKLCNRPSNKTQKLHDIIKNEEKDIIQDLSEMFVKEETDITTFKAVTDILQRAAEETTQSNSKPKTNITSLVTLVNKMVMAELESPKEYDELQGSSEIFLDAVDKLLEKTSSDNPEPVSLPHFAAVAASPKSKLRGFVALAEESPGVATIENVSWSDSMPEVLQKSLSAGAVLLEAPKDVGVTFSVFKNSSIFKGDKDSDLVLDTPVLGFNMFQDDKKELSKAQNTTILIFFLQSNATSSKNRGCYYWDPKAKKWSKEGLVKISSCNYEGEIPQGVDVCMSTHLTHFAMLLSTNESVADDDLLHLLTLVGCSISLFCLIGIFVMALISSKWRHGASKKVQINLSASLTMMMACYLAIAAMGECPKSLAWCIALGALMHYSVIAAFTWMVIVAVLQLLRLTPNTSIDSRRLTGSHLVLKTCIFGWGLPLLPVAGTLGTGLDNYERRLNSALCYPSGRLFYIVVFFPIALAVTINMIVFIWLMNILFCSKMKVMRVHQKSQAVRRVFSAMFLFCLLGIAWVSGIFVEITLPSEKVSNALTYLFCITATLQGASLFIFFVACDREVGNKMKGAMSSLTSGKSKFRFQNLHSSKLDSSSSEKTNTTMELSLSTLQKKKKRSFSSISR</sequence>
<feature type="transmembrane region" description="Helical" evidence="5">
    <location>
        <begin position="1127"/>
        <end position="1148"/>
    </location>
</feature>
<evidence type="ECO:0000256" key="4">
    <source>
        <dbReference type="ARBA" id="ARBA00023136"/>
    </source>
</evidence>
<dbReference type="Gene3D" id="1.20.1070.10">
    <property type="entry name" value="Rhodopsin 7-helix transmembrane proteins"/>
    <property type="match status" value="1"/>
</dbReference>
<dbReference type="PANTHER" id="PTHR47767">
    <property type="entry name" value="ADHESION G PROTEIN-COUPLED RECEPTOR G7"/>
    <property type="match status" value="1"/>
</dbReference>
<dbReference type="InterPro" id="IPR046338">
    <property type="entry name" value="GAIN_dom_sf"/>
</dbReference>
<organism evidence="7 8">
    <name type="scientific">Ladona fulva</name>
    <name type="common">Scarce chaser dragonfly</name>
    <name type="synonym">Libellula fulva</name>
    <dbReference type="NCBI Taxonomy" id="123851"/>
    <lineage>
        <taxon>Eukaryota</taxon>
        <taxon>Metazoa</taxon>
        <taxon>Ecdysozoa</taxon>
        <taxon>Arthropoda</taxon>
        <taxon>Hexapoda</taxon>
        <taxon>Insecta</taxon>
        <taxon>Pterygota</taxon>
        <taxon>Palaeoptera</taxon>
        <taxon>Odonata</taxon>
        <taxon>Epiprocta</taxon>
        <taxon>Anisoptera</taxon>
        <taxon>Libelluloidea</taxon>
        <taxon>Libellulidae</taxon>
        <taxon>Ladona</taxon>
    </lineage>
</organism>
<keyword evidence="4 5" id="KW-0472">Membrane</keyword>
<dbReference type="OrthoDB" id="10037534at2759"/>
<dbReference type="Gene3D" id="2.60.220.50">
    <property type="match status" value="2"/>
</dbReference>
<evidence type="ECO:0000259" key="6">
    <source>
        <dbReference type="PROSITE" id="PS50261"/>
    </source>
</evidence>
<dbReference type="SMART" id="SM00303">
    <property type="entry name" value="GPS"/>
    <property type="match status" value="2"/>
</dbReference>
<dbReference type="PROSITE" id="PS50261">
    <property type="entry name" value="G_PROTEIN_RECEP_F2_4"/>
    <property type="match status" value="1"/>
</dbReference>
<dbReference type="EMBL" id="KZ309007">
    <property type="protein sequence ID" value="KAG8236296.1"/>
    <property type="molecule type" value="Genomic_DNA"/>
</dbReference>
<evidence type="ECO:0000313" key="8">
    <source>
        <dbReference type="Proteomes" id="UP000792457"/>
    </source>
</evidence>
<dbReference type="GO" id="GO:0004930">
    <property type="term" value="F:G protein-coupled receptor activity"/>
    <property type="evidence" value="ECO:0007669"/>
    <property type="project" value="InterPro"/>
</dbReference>
<dbReference type="GO" id="GO:0016020">
    <property type="term" value="C:membrane"/>
    <property type="evidence" value="ECO:0007669"/>
    <property type="project" value="UniProtKB-SubCell"/>
</dbReference>
<feature type="transmembrane region" description="Helical" evidence="5">
    <location>
        <begin position="1090"/>
        <end position="1115"/>
    </location>
</feature>
<dbReference type="SUPFAM" id="SSF81321">
    <property type="entry name" value="Family A G protein-coupled receptor-like"/>
    <property type="match status" value="1"/>
</dbReference>
<name>A0A8K0KJA2_LADFU</name>
<dbReference type="InterPro" id="IPR000203">
    <property type="entry name" value="GPS"/>
</dbReference>
<feature type="transmembrane region" description="Helical" evidence="5">
    <location>
        <begin position="1154"/>
        <end position="1182"/>
    </location>
</feature>
<keyword evidence="2 5" id="KW-0812">Transmembrane</keyword>
<dbReference type="InterPro" id="IPR053066">
    <property type="entry name" value="ADGR_G7"/>
</dbReference>
<dbReference type="Proteomes" id="UP000792457">
    <property type="component" value="Unassembled WGS sequence"/>
</dbReference>
<reference evidence="7" key="2">
    <citation type="submission" date="2017-10" db="EMBL/GenBank/DDBJ databases">
        <title>Ladona fulva Genome sequencing and assembly.</title>
        <authorList>
            <person name="Murali S."/>
            <person name="Richards S."/>
            <person name="Bandaranaike D."/>
            <person name="Bellair M."/>
            <person name="Blankenburg K."/>
            <person name="Chao H."/>
            <person name="Dinh H."/>
            <person name="Doddapaneni H."/>
            <person name="Dugan-Rocha S."/>
            <person name="Elkadiri S."/>
            <person name="Gnanaolivu R."/>
            <person name="Hernandez B."/>
            <person name="Skinner E."/>
            <person name="Javaid M."/>
            <person name="Lee S."/>
            <person name="Li M."/>
            <person name="Ming W."/>
            <person name="Munidasa M."/>
            <person name="Muniz J."/>
            <person name="Nguyen L."/>
            <person name="Hughes D."/>
            <person name="Osuji N."/>
            <person name="Pu L.-L."/>
            <person name="Puazo M."/>
            <person name="Qu C."/>
            <person name="Quiroz J."/>
            <person name="Raj R."/>
            <person name="Weissenberger G."/>
            <person name="Xin Y."/>
            <person name="Zou X."/>
            <person name="Han Y."/>
            <person name="Worley K."/>
            <person name="Muzny D."/>
            <person name="Gibbs R."/>
        </authorList>
    </citation>
    <scope>NUCLEOTIDE SEQUENCE</scope>
    <source>
        <strain evidence="7">Sampled in the wild</strain>
    </source>
</reference>
<feature type="transmembrane region" description="Helical" evidence="5">
    <location>
        <begin position="1203"/>
        <end position="1225"/>
    </location>
</feature>
<dbReference type="PANTHER" id="PTHR47767:SF1">
    <property type="entry name" value="ADHESION G PROTEIN-COUPLED RECEPTOR G7"/>
    <property type="match status" value="1"/>
</dbReference>
<dbReference type="Pfam" id="PF00002">
    <property type="entry name" value="7tm_2"/>
    <property type="match status" value="1"/>
</dbReference>
<feature type="transmembrane region" description="Helical" evidence="5">
    <location>
        <begin position="1245"/>
        <end position="1272"/>
    </location>
</feature>
<accession>A0A8K0KJA2</accession>
<dbReference type="InterPro" id="IPR017981">
    <property type="entry name" value="GPCR_2-like_7TM"/>
</dbReference>
<comment type="subcellular location">
    <subcellularLocation>
        <location evidence="1">Membrane</location>
        <topology evidence="1">Multi-pass membrane protein</topology>
    </subcellularLocation>
</comment>
<feature type="transmembrane region" description="Helical" evidence="5">
    <location>
        <begin position="1324"/>
        <end position="1346"/>
    </location>
</feature>
<feature type="transmembrane region" description="Helical" evidence="5">
    <location>
        <begin position="1292"/>
        <end position="1312"/>
    </location>
</feature>
<evidence type="ECO:0000256" key="5">
    <source>
        <dbReference type="SAM" id="Phobius"/>
    </source>
</evidence>
<reference evidence="7" key="1">
    <citation type="submission" date="2013-04" db="EMBL/GenBank/DDBJ databases">
        <authorList>
            <person name="Qu J."/>
            <person name="Murali S.C."/>
            <person name="Bandaranaike D."/>
            <person name="Bellair M."/>
            <person name="Blankenburg K."/>
            <person name="Chao H."/>
            <person name="Dinh H."/>
            <person name="Doddapaneni H."/>
            <person name="Downs B."/>
            <person name="Dugan-Rocha S."/>
            <person name="Elkadiri S."/>
            <person name="Gnanaolivu R.D."/>
            <person name="Hernandez B."/>
            <person name="Javaid M."/>
            <person name="Jayaseelan J.C."/>
            <person name="Lee S."/>
            <person name="Li M."/>
            <person name="Ming W."/>
            <person name="Munidasa M."/>
            <person name="Muniz J."/>
            <person name="Nguyen L."/>
            <person name="Ongeri F."/>
            <person name="Osuji N."/>
            <person name="Pu L.-L."/>
            <person name="Puazo M."/>
            <person name="Qu C."/>
            <person name="Quiroz J."/>
            <person name="Raj R."/>
            <person name="Weissenberger G."/>
            <person name="Xin Y."/>
            <person name="Zou X."/>
            <person name="Han Y."/>
            <person name="Richards S."/>
            <person name="Worley K."/>
            <person name="Muzny D."/>
            <person name="Gibbs R."/>
        </authorList>
    </citation>
    <scope>NUCLEOTIDE SEQUENCE</scope>
    <source>
        <strain evidence="7">Sampled in the wild</strain>
    </source>
</reference>
<evidence type="ECO:0000256" key="3">
    <source>
        <dbReference type="ARBA" id="ARBA00022989"/>
    </source>
</evidence>
<keyword evidence="3 5" id="KW-1133">Transmembrane helix</keyword>